<dbReference type="Gene3D" id="2.40.50.180">
    <property type="entry name" value="CheA-289, Domain 4"/>
    <property type="match status" value="1"/>
</dbReference>
<dbReference type="GO" id="GO:0007165">
    <property type="term" value="P:signal transduction"/>
    <property type="evidence" value="ECO:0007669"/>
    <property type="project" value="InterPro"/>
</dbReference>
<name>A0A7K0K4Y2_9ACTO</name>
<evidence type="ECO:0000259" key="1">
    <source>
        <dbReference type="PROSITE" id="PS50851"/>
    </source>
</evidence>
<dbReference type="PANTHER" id="PTHR22617:SF23">
    <property type="entry name" value="CHEMOTAXIS PROTEIN CHEW"/>
    <property type="match status" value="1"/>
</dbReference>
<dbReference type="SUPFAM" id="SSF50341">
    <property type="entry name" value="CheW-like"/>
    <property type="match status" value="1"/>
</dbReference>
<dbReference type="SMART" id="SM00260">
    <property type="entry name" value="CheW"/>
    <property type="match status" value="1"/>
</dbReference>
<comment type="caution">
    <text evidence="2">The sequence shown here is derived from an EMBL/GenBank/DDBJ whole genome shotgun (WGS) entry which is preliminary data.</text>
</comment>
<dbReference type="InterPro" id="IPR036061">
    <property type="entry name" value="CheW-like_dom_sf"/>
</dbReference>
<dbReference type="AlphaFoldDB" id="A0A7K0K4Y2"/>
<evidence type="ECO:0000313" key="3">
    <source>
        <dbReference type="Proteomes" id="UP000442535"/>
    </source>
</evidence>
<dbReference type="GO" id="GO:0005829">
    <property type="term" value="C:cytosol"/>
    <property type="evidence" value="ECO:0007669"/>
    <property type="project" value="TreeGrafter"/>
</dbReference>
<organism evidence="2 3">
    <name type="scientific">Mobiluncus porci</name>
    <dbReference type="NCBI Taxonomy" id="2652278"/>
    <lineage>
        <taxon>Bacteria</taxon>
        <taxon>Bacillati</taxon>
        <taxon>Actinomycetota</taxon>
        <taxon>Actinomycetes</taxon>
        <taxon>Actinomycetales</taxon>
        <taxon>Actinomycetaceae</taxon>
        <taxon>Mobiluncus</taxon>
    </lineage>
</organism>
<protein>
    <submittedName>
        <fullName evidence="2">Chemotaxis protein CheW</fullName>
    </submittedName>
</protein>
<dbReference type="PANTHER" id="PTHR22617">
    <property type="entry name" value="CHEMOTAXIS SENSOR HISTIDINE KINASE-RELATED"/>
    <property type="match status" value="1"/>
</dbReference>
<dbReference type="InterPro" id="IPR002545">
    <property type="entry name" value="CheW-lke_dom"/>
</dbReference>
<proteinExistence type="predicted"/>
<feature type="domain" description="CheW-like" evidence="1">
    <location>
        <begin position="1"/>
        <end position="141"/>
    </location>
</feature>
<dbReference type="Gene3D" id="2.30.30.40">
    <property type="entry name" value="SH3 Domains"/>
    <property type="match status" value="1"/>
</dbReference>
<accession>A0A7K0K4Y2</accession>
<evidence type="ECO:0000313" key="2">
    <source>
        <dbReference type="EMBL" id="MST50537.1"/>
    </source>
</evidence>
<gene>
    <name evidence="2" type="ORF">FYJ63_09945</name>
</gene>
<dbReference type="PROSITE" id="PS50851">
    <property type="entry name" value="CHEW"/>
    <property type="match status" value="1"/>
</dbReference>
<dbReference type="GO" id="GO:0006935">
    <property type="term" value="P:chemotaxis"/>
    <property type="evidence" value="ECO:0007669"/>
    <property type="project" value="InterPro"/>
</dbReference>
<dbReference type="InterPro" id="IPR039315">
    <property type="entry name" value="CheW"/>
</dbReference>
<dbReference type="RefSeq" id="WP_154546349.1">
    <property type="nucleotide sequence ID" value="NZ_JAXFVG010000018.1"/>
</dbReference>
<dbReference type="Proteomes" id="UP000442535">
    <property type="component" value="Unassembled WGS sequence"/>
</dbReference>
<keyword evidence="3" id="KW-1185">Reference proteome</keyword>
<sequence>MTQYVTFRLDGALYGIEVNQVTEILRGEDITNVPLSPEAITGLVNLRGQIATLIDLRKQLNLPPREDEENTMMVVVVLDGETLSLMVDSIGDVREVDESDFEAPPDTLAPELRELILGAYKLSDDLLLVLDVERVVAIGQEARAAEKTKEAPVV</sequence>
<reference evidence="2 3" key="1">
    <citation type="submission" date="2019-08" db="EMBL/GenBank/DDBJ databases">
        <title>In-depth cultivation of the pig gut microbiome towards novel bacterial diversity and tailored functional studies.</title>
        <authorList>
            <person name="Wylensek D."/>
            <person name="Hitch T.C.A."/>
            <person name="Clavel T."/>
        </authorList>
    </citation>
    <scope>NUCLEOTIDE SEQUENCE [LARGE SCALE GENOMIC DNA]</scope>
    <source>
        <strain evidence="2 3">RF-GAM-744-WT-7</strain>
    </source>
</reference>
<dbReference type="Pfam" id="PF01584">
    <property type="entry name" value="CheW"/>
    <property type="match status" value="1"/>
</dbReference>
<dbReference type="EMBL" id="VUMY01000022">
    <property type="protein sequence ID" value="MST50537.1"/>
    <property type="molecule type" value="Genomic_DNA"/>
</dbReference>